<evidence type="ECO:0000256" key="7">
    <source>
        <dbReference type="RuleBase" id="RU363032"/>
    </source>
</evidence>
<comment type="caution">
    <text evidence="9">The sequence shown here is derived from an EMBL/GenBank/DDBJ whole genome shotgun (WGS) entry which is preliminary data.</text>
</comment>
<feature type="domain" description="ABC transmembrane type-1" evidence="8">
    <location>
        <begin position="71"/>
        <end position="263"/>
    </location>
</feature>
<dbReference type="GO" id="GO:0005886">
    <property type="term" value="C:plasma membrane"/>
    <property type="evidence" value="ECO:0007669"/>
    <property type="project" value="UniProtKB-SubCell"/>
</dbReference>
<feature type="transmembrane region" description="Helical" evidence="7">
    <location>
        <begin position="240"/>
        <end position="263"/>
    </location>
</feature>
<keyword evidence="2 7" id="KW-0813">Transport</keyword>
<dbReference type="PANTHER" id="PTHR32243">
    <property type="entry name" value="MALTOSE TRANSPORT SYSTEM PERMEASE-RELATED"/>
    <property type="match status" value="1"/>
</dbReference>
<evidence type="ECO:0000313" key="9">
    <source>
        <dbReference type="EMBL" id="TPW25970.1"/>
    </source>
</evidence>
<feature type="transmembrane region" description="Helical" evidence="7">
    <location>
        <begin position="185"/>
        <end position="210"/>
    </location>
</feature>
<dbReference type="InterPro" id="IPR050901">
    <property type="entry name" value="BP-dep_ABC_trans_perm"/>
</dbReference>
<dbReference type="SUPFAM" id="SSF161098">
    <property type="entry name" value="MetI-like"/>
    <property type="match status" value="1"/>
</dbReference>
<name>A0A506TWT6_9HYPH</name>
<evidence type="ECO:0000313" key="10">
    <source>
        <dbReference type="Proteomes" id="UP000320314"/>
    </source>
</evidence>
<dbReference type="OrthoDB" id="9815445at2"/>
<protein>
    <submittedName>
        <fullName evidence="9">Carbohydrate ABC transporter permease</fullName>
    </submittedName>
</protein>
<feature type="transmembrane region" description="Helical" evidence="7">
    <location>
        <begin position="109"/>
        <end position="129"/>
    </location>
</feature>
<comment type="subcellular location">
    <subcellularLocation>
        <location evidence="1 7">Cell membrane</location>
        <topology evidence="1 7">Multi-pass membrane protein</topology>
    </subcellularLocation>
</comment>
<evidence type="ECO:0000256" key="3">
    <source>
        <dbReference type="ARBA" id="ARBA00022475"/>
    </source>
</evidence>
<dbReference type="InterPro" id="IPR035906">
    <property type="entry name" value="MetI-like_sf"/>
</dbReference>
<feature type="transmembrane region" description="Helical" evidence="7">
    <location>
        <begin position="12"/>
        <end position="36"/>
    </location>
</feature>
<dbReference type="InterPro" id="IPR000515">
    <property type="entry name" value="MetI-like"/>
</dbReference>
<dbReference type="AlphaFoldDB" id="A0A506TWT6"/>
<evidence type="ECO:0000256" key="2">
    <source>
        <dbReference type="ARBA" id="ARBA00022448"/>
    </source>
</evidence>
<feature type="transmembrane region" description="Helical" evidence="7">
    <location>
        <begin position="141"/>
        <end position="164"/>
    </location>
</feature>
<evidence type="ECO:0000256" key="1">
    <source>
        <dbReference type="ARBA" id="ARBA00004651"/>
    </source>
</evidence>
<keyword evidence="5 7" id="KW-1133">Transmembrane helix</keyword>
<dbReference type="PROSITE" id="PS50928">
    <property type="entry name" value="ABC_TM1"/>
    <property type="match status" value="1"/>
</dbReference>
<comment type="similarity">
    <text evidence="7">Belongs to the binding-protein-dependent transport system permease family.</text>
</comment>
<dbReference type="EMBL" id="VHLH01000041">
    <property type="protein sequence ID" value="TPW25970.1"/>
    <property type="molecule type" value="Genomic_DNA"/>
</dbReference>
<proteinExistence type="inferred from homology"/>
<keyword evidence="3" id="KW-1003">Cell membrane</keyword>
<evidence type="ECO:0000256" key="6">
    <source>
        <dbReference type="ARBA" id="ARBA00023136"/>
    </source>
</evidence>
<evidence type="ECO:0000259" key="8">
    <source>
        <dbReference type="PROSITE" id="PS50928"/>
    </source>
</evidence>
<dbReference type="CDD" id="cd06261">
    <property type="entry name" value="TM_PBP2"/>
    <property type="match status" value="1"/>
</dbReference>
<sequence length="277" mass="30174">MSVTATRQSTFLRHALLILAAIIVLFPFLWITAAAFKTQIALLMGRVLFAPTLHNFADVLFSSTSDYVRNFTNSLIIGLASTALVLFVATLAAFSLNRMKWPNWVMHSMLGWAVIFHMVPPITLASAWYSMFRPIGLDNSYLGLILAHATLNLPMALWMMGVFVRDVPGELIEAARIAGAEIPTILARVIVPLVRPGLAATGILTFIFSWNEFPVSLTLTQRQTATVPVAIGKYAQENTIAFSGMAAASVLSMLPAVILLIIAQRFIVRGLTSGAVK</sequence>
<dbReference type="PANTHER" id="PTHR32243:SF18">
    <property type="entry name" value="INNER MEMBRANE ABC TRANSPORTER PERMEASE PROTEIN YCJP"/>
    <property type="match status" value="1"/>
</dbReference>
<dbReference type="GO" id="GO:0055085">
    <property type="term" value="P:transmembrane transport"/>
    <property type="evidence" value="ECO:0007669"/>
    <property type="project" value="InterPro"/>
</dbReference>
<keyword evidence="4 7" id="KW-0812">Transmembrane</keyword>
<organism evidence="9 10">
    <name type="scientific">Pararhizobium mangrovi</name>
    <dbReference type="NCBI Taxonomy" id="2590452"/>
    <lineage>
        <taxon>Bacteria</taxon>
        <taxon>Pseudomonadati</taxon>
        <taxon>Pseudomonadota</taxon>
        <taxon>Alphaproteobacteria</taxon>
        <taxon>Hyphomicrobiales</taxon>
        <taxon>Rhizobiaceae</taxon>
        <taxon>Rhizobium/Agrobacterium group</taxon>
        <taxon>Pararhizobium</taxon>
    </lineage>
</organism>
<feature type="transmembrane region" description="Helical" evidence="7">
    <location>
        <begin position="75"/>
        <end position="97"/>
    </location>
</feature>
<gene>
    <name evidence="9" type="ORF">FJU11_17020</name>
</gene>
<dbReference type="Proteomes" id="UP000320314">
    <property type="component" value="Unassembled WGS sequence"/>
</dbReference>
<dbReference type="RefSeq" id="WP_141168275.1">
    <property type="nucleotide sequence ID" value="NZ_VHLH01000041.1"/>
</dbReference>
<accession>A0A506TWT6</accession>
<reference evidence="9 10" key="1">
    <citation type="submission" date="2019-06" db="EMBL/GenBank/DDBJ databases">
        <authorList>
            <person name="Li M."/>
        </authorList>
    </citation>
    <scope>NUCLEOTIDE SEQUENCE [LARGE SCALE GENOMIC DNA]</scope>
    <source>
        <strain evidence="9 10">BGMRC6574</strain>
    </source>
</reference>
<dbReference type="Pfam" id="PF00528">
    <property type="entry name" value="BPD_transp_1"/>
    <property type="match status" value="1"/>
</dbReference>
<keyword evidence="6 7" id="KW-0472">Membrane</keyword>
<evidence type="ECO:0000256" key="5">
    <source>
        <dbReference type="ARBA" id="ARBA00022989"/>
    </source>
</evidence>
<dbReference type="Gene3D" id="1.10.3720.10">
    <property type="entry name" value="MetI-like"/>
    <property type="match status" value="1"/>
</dbReference>
<evidence type="ECO:0000256" key="4">
    <source>
        <dbReference type="ARBA" id="ARBA00022692"/>
    </source>
</evidence>
<keyword evidence="10" id="KW-1185">Reference proteome</keyword>